<dbReference type="InterPro" id="IPR000504">
    <property type="entry name" value="RRM_dom"/>
</dbReference>
<dbReference type="PANTHER" id="PTHR45735">
    <property type="entry name" value="CLEAVAGE STIMULATION FACTOR SUBUNIT 2"/>
    <property type="match status" value="1"/>
</dbReference>
<evidence type="ECO:0000256" key="1">
    <source>
        <dbReference type="PROSITE-ProRule" id="PRU00176"/>
    </source>
</evidence>
<evidence type="ECO:0000313" key="4">
    <source>
        <dbReference type="EMBL" id="KOO29617.1"/>
    </source>
</evidence>
<dbReference type="Pfam" id="PF14327">
    <property type="entry name" value="CSTF2_hinge"/>
    <property type="match status" value="1"/>
</dbReference>
<feature type="domain" description="RRM" evidence="3">
    <location>
        <begin position="8"/>
        <end position="86"/>
    </location>
</feature>
<dbReference type="OrthoDB" id="272703at2759"/>
<dbReference type="AlphaFoldDB" id="A0A0M0JTH1"/>
<dbReference type="InterPro" id="IPR025742">
    <property type="entry name" value="CSTF2_hinge"/>
</dbReference>
<evidence type="ECO:0000256" key="2">
    <source>
        <dbReference type="SAM" id="MobiDB-lite"/>
    </source>
</evidence>
<proteinExistence type="predicted"/>
<organism evidence="4 5">
    <name type="scientific">Chrysochromulina tobinii</name>
    <dbReference type="NCBI Taxonomy" id="1460289"/>
    <lineage>
        <taxon>Eukaryota</taxon>
        <taxon>Haptista</taxon>
        <taxon>Haptophyta</taxon>
        <taxon>Prymnesiophyceae</taxon>
        <taxon>Prymnesiales</taxon>
        <taxon>Chrysochromulinaceae</taxon>
        <taxon>Chrysochromulina</taxon>
    </lineage>
</organism>
<feature type="region of interest" description="Disordered" evidence="2">
    <location>
        <begin position="83"/>
        <end position="109"/>
    </location>
</feature>
<gene>
    <name evidence="4" type="ORF">Ctob_013655</name>
</gene>
<dbReference type="SMART" id="SM00360">
    <property type="entry name" value="RRM"/>
    <property type="match status" value="1"/>
</dbReference>
<reference evidence="5" key="1">
    <citation type="journal article" date="2015" name="PLoS Genet.">
        <title>Genome Sequence and Transcriptome Analyses of Chrysochromulina tobin: Metabolic Tools for Enhanced Algal Fitness in the Prominent Order Prymnesiales (Haptophyceae).</title>
        <authorList>
            <person name="Hovde B.T."/>
            <person name="Deodato C.R."/>
            <person name="Hunsperger H.M."/>
            <person name="Ryken S.A."/>
            <person name="Yost W."/>
            <person name="Jha R.K."/>
            <person name="Patterson J."/>
            <person name="Monnat R.J. Jr."/>
            <person name="Barlow S.B."/>
            <person name="Starkenburg S.R."/>
            <person name="Cattolico R.A."/>
        </authorList>
    </citation>
    <scope>NUCLEOTIDE SEQUENCE</scope>
    <source>
        <strain evidence="5">CCMP291</strain>
    </source>
</reference>
<protein>
    <submittedName>
        <fullName evidence="4">Cleavage stimulation factor 64-kDa subunit</fullName>
    </submittedName>
</protein>
<sequence>MPPVSEGRTVFVGNIAFDVSEDELRSLLSTCDQIHSIRLVTDRDSGKRKGFGFVEFNTSAGAAMAVRNFNDFEVRGRSMRVSLAEQDTRTSEPAPSRKRKVGGGTPAVPMLPPSLDGAQIMKLSDAQLWEIVSQMKGVIEQDAEQAFSMLVASPAVGLAILKAQYRLGMVRDAWSAGR</sequence>
<dbReference type="InterPro" id="IPR012677">
    <property type="entry name" value="Nucleotide-bd_a/b_plait_sf"/>
</dbReference>
<dbReference type="SUPFAM" id="SSF54928">
    <property type="entry name" value="RNA-binding domain, RBD"/>
    <property type="match status" value="1"/>
</dbReference>
<keyword evidence="5" id="KW-1185">Reference proteome</keyword>
<evidence type="ECO:0000313" key="5">
    <source>
        <dbReference type="Proteomes" id="UP000037460"/>
    </source>
</evidence>
<dbReference type="PROSITE" id="PS50102">
    <property type="entry name" value="RRM"/>
    <property type="match status" value="1"/>
</dbReference>
<dbReference type="PANTHER" id="PTHR45735:SF2">
    <property type="entry name" value="CLEAVAGE STIMULATION FACTOR SUBUNIT 2"/>
    <property type="match status" value="1"/>
</dbReference>
<accession>A0A0M0JTH1</accession>
<dbReference type="GO" id="GO:0005847">
    <property type="term" value="C:mRNA cleavage and polyadenylation specificity factor complex"/>
    <property type="evidence" value="ECO:0007669"/>
    <property type="project" value="TreeGrafter"/>
</dbReference>
<dbReference type="Gene3D" id="3.30.70.330">
    <property type="match status" value="1"/>
</dbReference>
<evidence type="ECO:0000259" key="3">
    <source>
        <dbReference type="PROSITE" id="PS50102"/>
    </source>
</evidence>
<dbReference type="InterPro" id="IPR035979">
    <property type="entry name" value="RBD_domain_sf"/>
</dbReference>
<keyword evidence="1" id="KW-0694">RNA-binding</keyword>
<dbReference type="EMBL" id="JWZX01002387">
    <property type="protein sequence ID" value="KOO29617.1"/>
    <property type="molecule type" value="Genomic_DNA"/>
</dbReference>
<dbReference type="Pfam" id="PF00076">
    <property type="entry name" value="RRM_1"/>
    <property type="match status" value="1"/>
</dbReference>
<name>A0A0M0JTH1_9EUKA</name>
<dbReference type="GO" id="GO:0003729">
    <property type="term" value="F:mRNA binding"/>
    <property type="evidence" value="ECO:0007669"/>
    <property type="project" value="TreeGrafter"/>
</dbReference>
<comment type="caution">
    <text evidence="4">The sequence shown here is derived from an EMBL/GenBank/DDBJ whole genome shotgun (WGS) entry which is preliminary data.</text>
</comment>
<dbReference type="Proteomes" id="UP000037460">
    <property type="component" value="Unassembled WGS sequence"/>
</dbReference>